<comment type="similarity">
    <text evidence="1 2">Belongs to the CutC family.</text>
</comment>
<name>A0A3N4YK09_9MICO</name>
<dbReference type="PANTHER" id="PTHR12598:SF0">
    <property type="entry name" value="COPPER HOMEOSTASIS PROTEIN CUTC HOMOLOG"/>
    <property type="match status" value="1"/>
</dbReference>
<keyword evidence="4" id="KW-1185">Reference proteome</keyword>
<comment type="caution">
    <text evidence="3">The sequence shown here is derived from an EMBL/GenBank/DDBJ whole genome shotgun (WGS) entry which is preliminary data.</text>
</comment>
<keyword evidence="2" id="KW-0963">Cytoplasm</keyword>
<sequence>MKVARSGRARLDGSLTPVHNVALELAVQDPAGARIASDVGARRVELCSALGATGGITPSAALIEAAIDAAAVVPETAGAPILEVHVLIRPRPGGFTWSAEERALMARETVLSVDAGADGVVVGALTPDGRVDEETVRALVAAAGDAEVTFHRALDVVPDQLAALDMLADLGVTRVLTSGGAARAGEGVERLARLVERSADLGVEIMAGGGVRLEDVPTLAAAGVDAIHLSARRVVADDGGPGGGTGGYEVTDADVAHTVAEAVRELQLR</sequence>
<dbReference type="SUPFAM" id="SSF110395">
    <property type="entry name" value="CutC-like"/>
    <property type="match status" value="1"/>
</dbReference>
<protein>
    <recommendedName>
        <fullName evidence="2">PF03932 family protein CutC</fullName>
    </recommendedName>
</protein>
<evidence type="ECO:0000256" key="2">
    <source>
        <dbReference type="HAMAP-Rule" id="MF_00795"/>
    </source>
</evidence>
<dbReference type="GO" id="GO:0005507">
    <property type="term" value="F:copper ion binding"/>
    <property type="evidence" value="ECO:0007669"/>
    <property type="project" value="TreeGrafter"/>
</dbReference>
<dbReference type="Pfam" id="PF03932">
    <property type="entry name" value="CutC"/>
    <property type="match status" value="1"/>
</dbReference>
<organism evidence="3 4">
    <name type="scientific">Myceligenerans xiligouense</name>
    <dbReference type="NCBI Taxonomy" id="253184"/>
    <lineage>
        <taxon>Bacteria</taxon>
        <taxon>Bacillati</taxon>
        <taxon>Actinomycetota</taxon>
        <taxon>Actinomycetes</taxon>
        <taxon>Micrococcales</taxon>
        <taxon>Promicromonosporaceae</taxon>
        <taxon>Myceligenerans</taxon>
    </lineage>
</organism>
<dbReference type="InterPro" id="IPR005627">
    <property type="entry name" value="CutC-like"/>
</dbReference>
<gene>
    <name evidence="2" type="primary">cutC</name>
    <name evidence="3" type="ORF">EDD34_0192</name>
</gene>
<evidence type="ECO:0000313" key="4">
    <source>
        <dbReference type="Proteomes" id="UP000280501"/>
    </source>
</evidence>
<dbReference type="Gene3D" id="3.20.20.380">
    <property type="entry name" value="Copper homeostasis (CutC) domain"/>
    <property type="match status" value="1"/>
</dbReference>
<comment type="caution">
    <text evidence="2">Once thought to be involved in copper homeostasis, experiments in E.coli have shown this is not the case.</text>
</comment>
<accession>A0A3N4YK09</accession>
<dbReference type="HAMAP" id="MF_00795">
    <property type="entry name" value="CutC"/>
    <property type="match status" value="1"/>
</dbReference>
<dbReference type="PANTHER" id="PTHR12598">
    <property type="entry name" value="COPPER HOMEOSTASIS PROTEIN CUTC"/>
    <property type="match status" value="1"/>
</dbReference>
<evidence type="ECO:0000313" key="3">
    <source>
        <dbReference type="EMBL" id="RPF19634.1"/>
    </source>
</evidence>
<proteinExistence type="inferred from homology"/>
<dbReference type="Proteomes" id="UP000280501">
    <property type="component" value="Unassembled WGS sequence"/>
</dbReference>
<comment type="subcellular location">
    <subcellularLocation>
        <location evidence="2">Cytoplasm</location>
    </subcellularLocation>
</comment>
<reference evidence="3 4" key="1">
    <citation type="submission" date="2018-11" db="EMBL/GenBank/DDBJ databases">
        <title>Sequencing the genomes of 1000 actinobacteria strains.</title>
        <authorList>
            <person name="Klenk H.-P."/>
        </authorList>
    </citation>
    <scope>NUCLEOTIDE SEQUENCE [LARGE SCALE GENOMIC DNA]</scope>
    <source>
        <strain evidence="3 4">DSM 15700</strain>
    </source>
</reference>
<evidence type="ECO:0000256" key="1">
    <source>
        <dbReference type="ARBA" id="ARBA00007768"/>
    </source>
</evidence>
<dbReference type="InterPro" id="IPR036822">
    <property type="entry name" value="CutC-like_dom_sf"/>
</dbReference>
<dbReference type="AlphaFoldDB" id="A0A3N4YK09"/>
<dbReference type="GO" id="GO:0005737">
    <property type="term" value="C:cytoplasm"/>
    <property type="evidence" value="ECO:0007669"/>
    <property type="project" value="UniProtKB-SubCell"/>
</dbReference>
<dbReference type="EMBL" id="RKQZ01000001">
    <property type="protein sequence ID" value="RPF19634.1"/>
    <property type="molecule type" value="Genomic_DNA"/>
</dbReference>